<dbReference type="PROSITE" id="PS50088">
    <property type="entry name" value="ANK_REPEAT"/>
    <property type="match status" value="2"/>
</dbReference>
<evidence type="ECO:0000256" key="1">
    <source>
        <dbReference type="ARBA" id="ARBA00022737"/>
    </source>
</evidence>
<dbReference type="Pfam" id="PF24883">
    <property type="entry name" value="NPHP3_N"/>
    <property type="match status" value="1"/>
</dbReference>
<keyword evidence="6" id="KW-1185">Reference proteome</keyword>
<protein>
    <recommendedName>
        <fullName evidence="4">NACHT domain-containing protein</fullName>
    </recommendedName>
</protein>
<dbReference type="RefSeq" id="XP_035346403.1">
    <property type="nucleotide sequence ID" value="XM_035490510.1"/>
</dbReference>
<dbReference type="Proteomes" id="UP000509510">
    <property type="component" value="Chromosome IV"/>
</dbReference>
<dbReference type="PROSITE" id="PS50297">
    <property type="entry name" value="ANK_REP_REGION"/>
    <property type="match status" value="2"/>
</dbReference>
<evidence type="ECO:0000313" key="5">
    <source>
        <dbReference type="EMBL" id="QKX60226.1"/>
    </source>
</evidence>
<dbReference type="InterPro" id="IPR056884">
    <property type="entry name" value="NPHP3-like_N"/>
</dbReference>
<dbReference type="InterPro" id="IPR027417">
    <property type="entry name" value="P-loop_NTPase"/>
</dbReference>
<dbReference type="PROSITE" id="PS50837">
    <property type="entry name" value="NACHT"/>
    <property type="match status" value="1"/>
</dbReference>
<dbReference type="SUPFAM" id="SSF48403">
    <property type="entry name" value="Ankyrin repeat"/>
    <property type="match status" value="2"/>
</dbReference>
<dbReference type="Gene3D" id="1.25.40.20">
    <property type="entry name" value="Ankyrin repeat-containing domain"/>
    <property type="match status" value="2"/>
</dbReference>
<reference evidence="6" key="1">
    <citation type="submission" date="2020-06" db="EMBL/GenBank/DDBJ databases">
        <title>A chromosome-scale genome assembly of Talaromyces rugulosus W13939.</title>
        <authorList>
            <person name="Wang B."/>
            <person name="Guo L."/>
            <person name="Ye K."/>
            <person name="Wang L."/>
        </authorList>
    </citation>
    <scope>NUCLEOTIDE SEQUENCE [LARGE SCALE GENOMIC DNA]</scope>
    <source>
        <strain evidence="6">W13939</strain>
    </source>
</reference>
<dbReference type="Pfam" id="PF00023">
    <property type="entry name" value="Ank"/>
    <property type="match status" value="1"/>
</dbReference>
<evidence type="ECO:0000313" key="6">
    <source>
        <dbReference type="Proteomes" id="UP000509510"/>
    </source>
</evidence>
<sequence length="1156" mass="128992">MDPLSITASLIAVIQITTVVSSHCMQYVRSAKNTKSLILSLVQELGGLQIVLTTLRDLTDRDYCEPGDTDAESIDKTYLLPTLRKLVELEYVFKECLEKLEGLKQEIAPKSEQHLSKREAFFRALNWPIKEAYTKNIMRDISEYISLFSLALTLDETTNVLEIREKTFETNSIVKSLHAQRGDEIKRQHGSEIVQWLSAPDTSVDYTHALKRKTLNTGTWLIEEHQYKEWKLHPGSLLCIYGTAGSGKTILSATIVEDVLSYSASNMNLAAAYFYFKADDIAKRTSEGMLRSLLKQLFDRGNRSSEAVMRLFEEKNQQTPVSQLLSTFVDITFEFKNVFIVLDALDECQDLGDLFDMIEEINERAGTNVHILFTSRDTKDIKEFADGMESKTSSIKLSASVVKQDIRTYIRDRLRTDRALKRWRSHPKVQGQIEDSLIEKSDGMFQWVMCQLEELTNCRGPADLRQALARMPKGLNDTYAHIISRISDDNHEVAMRMLYWLLFSVRPLHIEELAELAVMDLNAEPFDELERFWEPEEVLAICPGLLTTVEEGSDGSGKEPKTLVRLAHISIREYLLSDSILKGEVARFHVDEPAAHTSITECCLMYMRLTKSDFPDAVDDLPLALYAGQNWTYHYEMVPETAIKTHHLVLDFFQDRKEIYSKWITYISSLNPPRLNPNLVTSAGLSPLEVASAYGFPETLKLMFDSEKIDTKSTLALQGALRAAYRGTTPPREDVRTRTVRQLLQYGANFTGDGKFASTLHAASYYGFDEIVSKELDDGIDVNRQGGEFGTALRAAIAGRYGCNFHKVMSTMSSSPDRVASFDGISLKAVQVLLERGADPNIHGERNGSALSESCSNGDLLGVRLLLNYGADPNFVQKDDKKPHISCLSAAAASGNIQMVQLICDNGGRVDCSMALNAAASRGRIDMVRFLLEKGANPNTADRLRDETLLQHACSLYQPEIVKLLLQHGVNPDEGGGRFGSPLQCTCAAYGSVETLKLLVSYGADVNQFCGAFGTALHAAAFYGDLEMVEYLVSQGADIHAKGCMYTSVVRCAMQNGHGSILSFLLKLGADMDTDGGRYGETLQKTLATAPADETELWFRTFAKDDLLQLVTMTKKGNTWQDFENIELDDRSANGVHIDDSKWACILPLAVKTPAG</sequence>
<dbReference type="PANTHER" id="PTHR10039:SF16">
    <property type="entry name" value="GPI INOSITOL-DEACYLASE"/>
    <property type="match status" value="1"/>
</dbReference>
<evidence type="ECO:0000256" key="3">
    <source>
        <dbReference type="SAM" id="SignalP"/>
    </source>
</evidence>
<evidence type="ECO:0000259" key="4">
    <source>
        <dbReference type="PROSITE" id="PS50837"/>
    </source>
</evidence>
<dbReference type="KEGG" id="trg:TRUGW13939_07369"/>
<keyword evidence="3" id="KW-0732">Signal</keyword>
<dbReference type="GeneID" id="55994862"/>
<dbReference type="Gene3D" id="3.40.50.300">
    <property type="entry name" value="P-loop containing nucleotide triphosphate hydrolases"/>
    <property type="match status" value="1"/>
</dbReference>
<dbReference type="SMART" id="SM00248">
    <property type="entry name" value="ANK"/>
    <property type="match status" value="10"/>
</dbReference>
<dbReference type="Pfam" id="PF22939">
    <property type="entry name" value="WHD_GPIID"/>
    <property type="match status" value="1"/>
</dbReference>
<dbReference type="EMBL" id="CP055901">
    <property type="protein sequence ID" value="QKX60226.1"/>
    <property type="molecule type" value="Genomic_DNA"/>
</dbReference>
<dbReference type="InterPro" id="IPR002110">
    <property type="entry name" value="Ankyrin_rpt"/>
</dbReference>
<accession>A0A7H8R2B6</accession>
<keyword evidence="1" id="KW-0677">Repeat</keyword>
<dbReference type="PANTHER" id="PTHR10039">
    <property type="entry name" value="AMELOGENIN"/>
    <property type="match status" value="1"/>
</dbReference>
<feature type="repeat" description="ANK" evidence="2">
    <location>
        <begin position="911"/>
        <end position="943"/>
    </location>
</feature>
<organism evidence="5 6">
    <name type="scientific">Talaromyces rugulosus</name>
    <name type="common">Penicillium rugulosum</name>
    <dbReference type="NCBI Taxonomy" id="121627"/>
    <lineage>
        <taxon>Eukaryota</taxon>
        <taxon>Fungi</taxon>
        <taxon>Dikarya</taxon>
        <taxon>Ascomycota</taxon>
        <taxon>Pezizomycotina</taxon>
        <taxon>Eurotiomycetes</taxon>
        <taxon>Eurotiomycetidae</taxon>
        <taxon>Eurotiales</taxon>
        <taxon>Trichocomaceae</taxon>
        <taxon>Talaromyces</taxon>
        <taxon>Talaromyces sect. Islandici</taxon>
    </lineage>
</organism>
<dbReference type="OrthoDB" id="4772757at2759"/>
<dbReference type="Pfam" id="PF12796">
    <property type="entry name" value="Ank_2"/>
    <property type="match status" value="2"/>
</dbReference>
<dbReference type="AlphaFoldDB" id="A0A7H8R2B6"/>
<dbReference type="InterPro" id="IPR036770">
    <property type="entry name" value="Ankyrin_rpt-contain_sf"/>
</dbReference>
<keyword evidence="2" id="KW-0040">ANK repeat</keyword>
<feature type="domain" description="NACHT" evidence="4">
    <location>
        <begin position="236"/>
        <end position="347"/>
    </location>
</feature>
<feature type="signal peptide" evidence="3">
    <location>
        <begin position="1"/>
        <end position="22"/>
    </location>
</feature>
<dbReference type="InterPro" id="IPR054471">
    <property type="entry name" value="GPIID_WHD"/>
</dbReference>
<proteinExistence type="predicted"/>
<dbReference type="SUPFAM" id="SSF52540">
    <property type="entry name" value="P-loop containing nucleoside triphosphate hydrolases"/>
    <property type="match status" value="1"/>
</dbReference>
<gene>
    <name evidence="5" type="ORF">TRUGW13939_07369</name>
</gene>
<dbReference type="InterPro" id="IPR007111">
    <property type="entry name" value="NACHT_NTPase"/>
</dbReference>
<name>A0A7H8R2B6_TALRU</name>
<evidence type="ECO:0000256" key="2">
    <source>
        <dbReference type="PROSITE-ProRule" id="PRU00023"/>
    </source>
</evidence>
<feature type="repeat" description="ANK" evidence="2">
    <location>
        <begin position="1015"/>
        <end position="1044"/>
    </location>
</feature>
<feature type="chain" id="PRO_5028920166" description="NACHT domain-containing protein" evidence="3">
    <location>
        <begin position="23"/>
        <end position="1156"/>
    </location>
</feature>